<keyword evidence="12" id="KW-1185">Reference proteome</keyword>
<evidence type="ECO:0000256" key="2">
    <source>
        <dbReference type="ARBA" id="ARBA00009063"/>
    </source>
</evidence>
<dbReference type="SUPFAM" id="SSF58038">
    <property type="entry name" value="SNARE fusion complex"/>
    <property type="match status" value="1"/>
</dbReference>
<dbReference type="EMBL" id="LAFY01000303">
    <property type="protein sequence ID" value="KJY00825.1"/>
    <property type="molecule type" value="Genomic_DNA"/>
</dbReference>
<dbReference type="GO" id="GO:0015031">
    <property type="term" value="P:protein transport"/>
    <property type="evidence" value="ECO:0007669"/>
    <property type="project" value="UniProtKB-KW"/>
</dbReference>
<evidence type="ECO:0000256" key="3">
    <source>
        <dbReference type="ARBA" id="ARBA00022448"/>
    </source>
</evidence>
<evidence type="ECO:0000313" key="12">
    <source>
        <dbReference type="Proteomes" id="UP000033647"/>
    </source>
</evidence>
<organism evidence="11 12">
    <name type="scientific">Zymoseptoria brevis</name>
    <dbReference type="NCBI Taxonomy" id="1047168"/>
    <lineage>
        <taxon>Eukaryota</taxon>
        <taxon>Fungi</taxon>
        <taxon>Dikarya</taxon>
        <taxon>Ascomycota</taxon>
        <taxon>Pezizomycotina</taxon>
        <taxon>Dothideomycetes</taxon>
        <taxon>Dothideomycetidae</taxon>
        <taxon>Mycosphaerellales</taxon>
        <taxon>Mycosphaerellaceae</taxon>
        <taxon>Zymoseptoria</taxon>
    </lineage>
</organism>
<evidence type="ECO:0000313" key="11">
    <source>
        <dbReference type="EMBL" id="KJY00825.1"/>
    </source>
</evidence>
<comment type="subcellular location">
    <subcellularLocation>
        <location evidence="1">Membrane</location>
        <topology evidence="1">Single-pass type IV membrane protein</topology>
    </subcellularLocation>
</comment>
<gene>
    <name evidence="11" type="ORF">TI39_contig311g00002</name>
</gene>
<keyword evidence="7" id="KW-0175">Coiled coil</keyword>
<evidence type="ECO:0000256" key="1">
    <source>
        <dbReference type="ARBA" id="ARBA00004211"/>
    </source>
</evidence>
<keyword evidence="3" id="KW-0813">Transport</keyword>
<proteinExistence type="inferred from homology"/>
<dbReference type="GO" id="GO:0031201">
    <property type="term" value="C:SNARE complex"/>
    <property type="evidence" value="ECO:0007669"/>
    <property type="project" value="TreeGrafter"/>
</dbReference>
<comment type="similarity">
    <text evidence="2">Belongs to the syntaxin family.</text>
</comment>
<dbReference type="AlphaFoldDB" id="A0A0F4GTQ0"/>
<dbReference type="Proteomes" id="UP000033647">
    <property type="component" value="Unassembled WGS sequence"/>
</dbReference>
<dbReference type="OrthoDB" id="342981at2759"/>
<name>A0A0F4GTQ0_9PEZI</name>
<keyword evidence="8" id="KW-0472">Membrane</keyword>
<evidence type="ECO:0000256" key="8">
    <source>
        <dbReference type="ARBA" id="ARBA00023136"/>
    </source>
</evidence>
<evidence type="ECO:0000259" key="10">
    <source>
        <dbReference type="SMART" id="SM00397"/>
    </source>
</evidence>
<feature type="compositionally biased region" description="Low complexity" evidence="9">
    <location>
        <begin position="237"/>
        <end position="254"/>
    </location>
</feature>
<sequence>MTDITPDFNLCLQKHNVTPILHKDYNLQTLNSFLQEAYSINARITDLHRELLSIRPAYLSAVQPSRRRLPANSANQKHAQQSLTTGDRDSIDAHSKSLLRSLHSAISNLHQASQVKSQTASSVALSKRAKTGLGGLGRWAAGGAQTALSPEEHLEEGERKTLEAVRESVVVFLRGALERVGRLQSEMMDARLRREVEKGKSVLARARVEGGIPNSIDLGTGDTGGMNGNIKKKTRQSADFTSDSSLSSDPTSSLNLTPEQTLLFASENNDLLNHYNTQLSSIQGAEKSILEISELHSTLHANLAQQSEHIERLVADSYLTTENLGKGNKELKRASERKSTAQAVFYGTVVFCGVLVVWDLVF</sequence>
<dbReference type="GO" id="GO:0005783">
    <property type="term" value="C:endoplasmic reticulum"/>
    <property type="evidence" value="ECO:0007669"/>
    <property type="project" value="TreeGrafter"/>
</dbReference>
<reference evidence="11 12" key="1">
    <citation type="submission" date="2015-03" db="EMBL/GenBank/DDBJ databases">
        <title>RNA-seq based gene annotation and comparative genomics of four Zymoseptoria species reveal species-specific pathogenicity related genes and transposable element activity.</title>
        <authorList>
            <person name="Grandaubert J."/>
            <person name="Bhattacharyya A."/>
            <person name="Stukenbrock E.H."/>
        </authorList>
    </citation>
    <scope>NUCLEOTIDE SEQUENCE [LARGE SCALE GENOMIC DNA]</scope>
    <source>
        <strain evidence="11 12">Zb18110</strain>
    </source>
</reference>
<dbReference type="STRING" id="1047168.A0A0F4GTQ0"/>
<dbReference type="PANTHER" id="PTHR15959:SF0">
    <property type="entry name" value="SYNTAXIN-18"/>
    <property type="match status" value="1"/>
</dbReference>
<keyword evidence="6" id="KW-1133">Transmembrane helix</keyword>
<dbReference type="InterPro" id="IPR000727">
    <property type="entry name" value="T_SNARE_dom"/>
</dbReference>
<evidence type="ECO:0000256" key="9">
    <source>
        <dbReference type="SAM" id="MobiDB-lite"/>
    </source>
</evidence>
<feature type="region of interest" description="Disordered" evidence="9">
    <location>
        <begin position="216"/>
        <end position="254"/>
    </location>
</feature>
<dbReference type="InterPro" id="IPR019529">
    <property type="entry name" value="Syntaxin-18_N"/>
</dbReference>
<evidence type="ECO:0000256" key="4">
    <source>
        <dbReference type="ARBA" id="ARBA00022692"/>
    </source>
</evidence>
<dbReference type="Gene3D" id="1.20.5.110">
    <property type="match status" value="1"/>
</dbReference>
<dbReference type="PANTHER" id="PTHR15959">
    <property type="entry name" value="SYNTAXIN-18"/>
    <property type="match status" value="1"/>
</dbReference>
<evidence type="ECO:0000256" key="7">
    <source>
        <dbReference type="ARBA" id="ARBA00023054"/>
    </source>
</evidence>
<dbReference type="Pfam" id="PF10496">
    <property type="entry name" value="Syntaxin-18_N"/>
    <property type="match status" value="1"/>
</dbReference>
<accession>A0A0F4GTQ0</accession>
<keyword evidence="4" id="KW-0812">Transmembrane</keyword>
<dbReference type="GO" id="GO:0006890">
    <property type="term" value="P:retrograde vesicle-mediated transport, Golgi to endoplasmic reticulum"/>
    <property type="evidence" value="ECO:0007669"/>
    <property type="project" value="TreeGrafter"/>
</dbReference>
<feature type="region of interest" description="Disordered" evidence="9">
    <location>
        <begin position="65"/>
        <end position="90"/>
    </location>
</feature>
<evidence type="ECO:0000256" key="5">
    <source>
        <dbReference type="ARBA" id="ARBA00022927"/>
    </source>
</evidence>
<evidence type="ECO:0000256" key="6">
    <source>
        <dbReference type="ARBA" id="ARBA00022989"/>
    </source>
</evidence>
<comment type="caution">
    <text evidence="11">The sequence shown here is derived from an EMBL/GenBank/DDBJ whole genome shotgun (WGS) entry which is preliminary data.</text>
</comment>
<protein>
    <submittedName>
        <fullName evidence="11">Putative snare protein syntaxin 18 ufe1 protein</fullName>
    </submittedName>
</protein>
<keyword evidence="5" id="KW-0653">Protein transport</keyword>
<feature type="domain" description="T-SNARE coiled-coil homology" evidence="10">
    <location>
        <begin position="267"/>
        <end position="334"/>
    </location>
</feature>
<feature type="compositionally biased region" description="Polar residues" evidence="9">
    <location>
        <begin position="72"/>
        <end position="85"/>
    </location>
</feature>
<dbReference type="SMART" id="SM00397">
    <property type="entry name" value="t_SNARE"/>
    <property type="match status" value="1"/>
</dbReference>